<proteinExistence type="predicted"/>
<reference evidence="1 2" key="1">
    <citation type="submission" date="2018-02" db="EMBL/GenBank/DDBJ databases">
        <title>The genomes of Aspergillus section Nigri reveals drivers in fungal speciation.</title>
        <authorList>
            <consortium name="DOE Joint Genome Institute"/>
            <person name="Vesth T.C."/>
            <person name="Nybo J."/>
            <person name="Theobald S."/>
            <person name="Brandl J."/>
            <person name="Frisvad J.C."/>
            <person name="Nielsen K.F."/>
            <person name="Lyhne E.K."/>
            <person name="Kogle M.E."/>
            <person name="Kuo A."/>
            <person name="Riley R."/>
            <person name="Clum A."/>
            <person name="Nolan M."/>
            <person name="Lipzen A."/>
            <person name="Salamov A."/>
            <person name="Henrissat B."/>
            <person name="Wiebenga A."/>
            <person name="De vries R.P."/>
            <person name="Grigoriev I.V."/>
            <person name="Mortensen U.H."/>
            <person name="Andersen M.R."/>
            <person name="Baker S.E."/>
        </authorList>
    </citation>
    <scope>NUCLEOTIDE SEQUENCE [LARGE SCALE GENOMIC DNA]</scope>
    <source>
        <strain evidence="1 2">CBS 121593</strain>
    </source>
</reference>
<name>A0A395H687_9EURO</name>
<dbReference type="VEuPathDB" id="FungiDB:BO80DRAFT_24491"/>
<organism evidence="1 2">
    <name type="scientific">Aspergillus ibericus CBS 121593</name>
    <dbReference type="NCBI Taxonomy" id="1448316"/>
    <lineage>
        <taxon>Eukaryota</taxon>
        <taxon>Fungi</taxon>
        <taxon>Dikarya</taxon>
        <taxon>Ascomycota</taxon>
        <taxon>Pezizomycotina</taxon>
        <taxon>Eurotiomycetes</taxon>
        <taxon>Eurotiomycetidae</taxon>
        <taxon>Eurotiales</taxon>
        <taxon>Aspergillaceae</taxon>
        <taxon>Aspergillus</taxon>
        <taxon>Aspergillus subgen. Circumdati</taxon>
    </lineage>
</organism>
<dbReference type="AlphaFoldDB" id="A0A395H687"/>
<evidence type="ECO:0000313" key="1">
    <source>
        <dbReference type="EMBL" id="RAL03049.1"/>
    </source>
</evidence>
<evidence type="ECO:0000313" key="2">
    <source>
        <dbReference type="Proteomes" id="UP000249402"/>
    </source>
</evidence>
<protein>
    <submittedName>
        <fullName evidence="1">Uncharacterized protein</fullName>
    </submittedName>
</protein>
<keyword evidence="2" id="KW-1185">Reference proteome</keyword>
<sequence length="244" mass="28116">MVHITPCFYAYHGQFEPGKIVGHTSTMRYSHPLVNIHLELYPAVSKFFFENSLQILRLVLRLRCSSGFYYCCPEPKILQVVCSCGQLLSGNLILPLTFATWHISHFQLRWHFELSVVLEAQGWLCPVEWRHIITLDCTTQLMLVPCRFLHIGALFRHNIDLLVIVEMSMTFLLHKVGFSNSTELFARTDSYTFISHGVILSITVFCFLEMVSLSEPLIVSMKGKFYHRHPMAGLDGTFTDLERL</sequence>
<gene>
    <name evidence="1" type="ORF">BO80DRAFT_24491</name>
</gene>
<dbReference type="RefSeq" id="XP_025577376.1">
    <property type="nucleotide sequence ID" value="XM_025714584.1"/>
</dbReference>
<dbReference type="GeneID" id="37219449"/>
<accession>A0A395H687</accession>
<dbReference type="EMBL" id="KZ824429">
    <property type="protein sequence ID" value="RAL03049.1"/>
    <property type="molecule type" value="Genomic_DNA"/>
</dbReference>
<dbReference type="Proteomes" id="UP000249402">
    <property type="component" value="Unassembled WGS sequence"/>
</dbReference>